<dbReference type="Pfam" id="PF18132">
    <property type="entry name" value="Tyrosinase_C"/>
    <property type="match status" value="1"/>
</dbReference>
<dbReference type="GO" id="GO:0042438">
    <property type="term" value="P:melanin biosynthetic process"/>
    <property type="evidence" value="ECO:0007669"/>
    <property type="project" value="UniProtKB-KW"/>
</dbReference>
<dbReference type="GO" id="GO:0004503">
    <property type="term" value="F:tyrosinase activity"/>
    <property type="evidence" value="ECO:0007669"/>
    <property type="project" value="UniProtKB-EC"/>
</dbReference>
<evidence type="ECO:0000256" key="8">
    <source>
        <dbReference type="ARBA" id="ARBA00023101"/>
    </source>
</evidence>
<reference evidence="13 14" key="1">
    <citation type="journal article" date="2015" name="Fungal Genet. Biol.">
        <title>Evolution of novel wood decay mechanisms in Agaricales revealed by the genome sequences of Fistulina hepatica and Cylindrobasidium torrendii.</title>
        <authorList>
            <person name="Floudas D."/>
            <person name="Held B.W."/>
            <person name="Riley R."/>
            <person name="Nagy L.G."/>
            <person name="Koehler G."/>
            <person name="Ransdell A.S."/>
            <person name="Younus H."/>
            <person name="Chow J."/>
            <person name="Chiniquy J."/>
            <person name="Lipzen A."/>
            <person name="Tritt A."/>
            <person name="Sun H."/>
            <person name="Haridas S."/>
            <person name="LaButti K."/>
            <person name="Ohm R.A."/>
            <person name="Kues U."/>
            <person name="Blanchette R.A."/>
            <person name="Grigoriev I.V."/>
            <person name="Minto R.E."/>
            <person name="Hibbett D.S."/>
        </authorList>
    </citation>
    <scope>NUCLEOTIDE SEQUENCE [LARGE SCALE GENOMIC DNA]</scope>
    <source>
        <strain evidence="13 14">FP15055 ss-10</strain>
    </source>
</reference>
<proteinExistence type="inferred from homology"/>
<evidence type="ECO:0000256" key="9">
    <source>
        <dbReference type="ARBA" id="ARBA00048233"/>
    </source>
</evidence>
<evidence type="ECO:0000256" key="3">
    <source>
        <dbReference type="ARBA" id="ARBA00011906"/>
    </source>
</evidence>
<feature type="domain" description="Tyrosinase copper-binding" evidence="11">
    <location>
        <begin position="91"/>
        <end position="108"/>
    </location>
</feature>
<dbReference type="PANTHER" id="PTHR11474">
    <property type="entry name" value="TYROSINASE FAMILY MEMBER"/>
    <property type="match status" value="1"/>
</dbReference>
<keyword evidence="8" id="KW-0470">Melanin biosynthesis</keyword>
<evidence type="ECO:0000259" key="12">
    <source>
        <dbReference type="PROSITE" id="PS00498"/>
    </source>
</evidence>
<accession>A0A0D7AWR7</accession>
<evidence type="ECO:0000256" key="4">
    <source>
        <dbReference type="ARBA" id="ARBA00022723"/>
    </source>
</evidence>
<protein>
    <recommendedName>
        <fullName evidence="3">tyrosinase</fullName>
        <ecNumber evidence="3">1.14.18.1</ecNumber>
    </recommendedName>
</protein>
<sequence length="549" mass="60111">MAPSILITGAPFTGSASDPRPNRRDIYDFVGDETQFSLYVQALRNIYSRPESVVNSYYAVAGIHGFPYEEWNDSGSSQPPPGTPAMGYCTHRNTLFPTWHRPYVFFFEQLIQAEAATIANTYTPALRATFQNAASVLRQPYWDWAANALPPVQVYQLDTISYRAPNGNIATMANPFRRYAFQNNSHQSFPNSPYNQWPTTLRQPTSTSASATDNIPSLTSKLLANGNSIRNRMYSTLTNVHTWPQFSNARTQAGSPADSIEAIHDDIHVLVGGIGHMGDISTAGFDPIFYLHHCNVDRMIALWSALNPGVWVSQDNTPSGTWTIQAGSTIGATSDLTPFWRTSTTYWNSNDVLTTSVGGYSYPDFNSISVSASASETQTAIAARVNQLYGQSNRGVANANSSVWEWQARVSFNSQEYGTSFEVLIFLGEGTENSTEGYDSSSYVGARYAWANSFMADEPALAVETSGYIPLNDAIIEHGNISSLDPQSVTPYLDRALSWRAQTPLGEFIPREQVRSLNVSISGTPVKPGMPMIPQSFEGVAVAGHIGGA</sequence>
<comment type="catalytic activity">
    <reaction evidence="9">
        <text>2 L-dopa + O2 = 2 L-dopaquinone + 2 H2O</text>
        <dbReference type="Rhea" id="RHEA:34287"/>
        <dbReference type="ChEBI" id="CHEBI:15377"/>
        <dbReference type="ChEBI" id="CHEBI:15379"/>
        <dbReference type="ChEBI" id="CHEBI:57504"/>
        <dbReference type="ChEBI" id="CHEBI:57924"/>
        <dbReference type="EC" id="1.14.18.1"/>
    </reaction>
</comment>
<dbReference type="SUPFAM" id="SSF48056">
    <property type="entry name" value="Di-copper centre-containing domain"/>
    <property type="match status" value="1"/>
</dbReference>
<dbReference type="STRING" id="1314674.A0A0D7AWR7"/>
<dbReference type="Pfam" id="PF00264">
    <property type="entry name" value="Tyrosinase"/>
    <property type="match status" value="1"/>
</dbReference>
<dbReference type="GO" id="GO:0046872">
    <property type="term" value="F:metal ion binding"/>
    <property type="evidence" value="ECO:0007669"/>
    <property type="project" value="UniProtKB-KW"/>
</dbReference>
<evidence type="ECO:0000256" key="1">
    <source>
        <dbReference type="ARBA" id="ARBA00001973"/>
    </source>
</evidence>
<comment type="catalytic activity">
    <reaction evidence="10">
        <text>L-tyrosine + O2 = L-dopaquinone + H2O</text>
        <dbReference type="Rhea" id="RHEA:18117"/>
        <dbReference type="ChEBI" id="CHEBI:15377"/>
        <dbReference type="ChEBI" id="CHEBI:15379"/>
        <dbReference type="ChEBI" id="CHEBI:57924"/>
        <dbReference type="ChEBI" id="CHEBI:58315"/>
        <dbReference type="EC" id="1.14.18.1"/>
    </reaction>
</comment>
<dbReference type="OrthoDB" id="6132182at2759"/>
<name>A0A0D7AWR7_9AGAR</name>
<dbReference type="InterPro" id="IPR041640">
    <property type="entry name" value="Tyrosinase_C"/>
</dbReference>
<dbReference type="InterPro" id="IPR050316">
    <property type="entry name" value="Tyrosinase/Hemocyanin"/>
</dbReference>
<keyword evidence="7" id="KW-0503">Monooxygenase</keyword>
<dbReference type="PROSITE" id="PS00498">
    <property type="entry name" value="TYROSINASE_2"/>
    <property type="match status" value="1"/>
</dbReference>
<dbReference type="EC" id="1.14.18.1" evidence="3"/>
<dbReference type="Gene3D" id="1.10.1280.10">
    <property type="entry name" value="Di-copper center containing domain from catechol oxidase"/>
    <property type="match status" value="1"/>
</dbReference>
<feature type="domain" description="Tyrosinase copper-binding" evidence="12">
    <location>
        <begin position="286"/>
        <end position="297"/>
    </location>
</feature>
<evidence type="ECO:0000256" key="2">
    <source>
        <dbReference type="ARBA" id="ARBA00009928"/>
    </source>
</evidence>
<keyword evidence="14" id="KW-1185">Reference proteome</keyword>
<evidence type="ECO:0000256" key="6">
    <source>
        <dbReference type="ARBA" id="ARBA00023008"/>
    </source>
</evidence>
<dbReference type="EMBL" id="KN880784">
    <property type="protein sequence ID" value="KIY62440.1"/>
    <property type="molecule type" value="Genomic_DNA"/>
</dbReference>
<evidence type="ECO:0000256" key="5">
    <source>
        <dbReference type="ARBA" id="ARBA00023002"/>
    </source>
</evidence>
<evidence type="ECO:0000256" key="7">
    <source>
        <dbReference type="ARBA" id="ARBA00023033"/>
    </source>
</evidence>
<evidence type="ECO:0000256" key="10">
    <source>
        <dbReference type="ARBA" id="ARBA00048881"/>
    </source>
</evidence>
<gene>
    <name evidence="13" type="ORF">CYLTODRAFT_383622</name>
</gene>
<comment type="similarity">
    <text evidence="2">Belongs to the tyrosinase family.</text>
</comment>
<organism evidence="13 14">
    <name type="scientific">Cylindrobasidium torrendii FP15055 ss-10</name>
    <dbReference type="NCBI Taxonomy" id="1314674"/>
    <lineage>
        <taxon>Eukaryota</taxon>
        <taxon>Fungi</taxon>
        <taxon>Dikarya</taxon>
        <taxon>Basidiomycota</taxon>
        <taxon>Agaricomycotina</taxon>
        <taxon>Agaricomycetes</taxon>
        <taxon>Agaricomycetidae</taxon>
        <taxon>Agaricales</taxon>
        <taxon>Marasmiineae</taxon>
        <taxon>Physalacriaceae</taxon>
        <taxon>Cylindrobasidium</taxon>
    </lineage>
</organism>
<evidence type="ECO:0000313" key="14">
    <source>
        <dbReference type="Proteomes" id="UP000054007"/>
    </source>
</evidence>
<dbReference type="AlphaFoldDB" id="A0A0D7AWR7"/>
<dbReference type="InterPro" id="IPR008922">
    <property type="entry name" value="Di-copper_centre_dom_sf"/>
</dbReference>
<keyword evidence="4" id="KW-0479">Metal-binding</keyword>
<evidence type="ECO:0000259" key="11">
    <source>
        <dbReference type="PROSITE" id="PS00497"/>
    </source>
</evidence>
<dbReference type="InterPro" id="IPR002227">
    <property type="entry name" value="Tyrosinase_Cu-bd"/>
</dbReference>
<dbReference type="PRINTS" id="PR00092">
    <property type="entry name" value="TYROSINASE"/>
</dbReference>
<comment type="cofactor">
    <cofactor evidence="1">
        <name>Cu(2+)</name>
        <dbReference type="ChEBI" id="CHEBI:29036"/>
    </cofactor>
</comment>
<dbReference type="Proteomes" id="UP000054007">
    <property type="component" value="Unassembled WGS sequence"/>
</dbReference>
<dbReference type="PROSITE" id="PS00497">
    <property type="entry name" value="TYROSINASE_1"/>
    <property type="match status" value="1"/>
</dbReference>
<keyword evidence="5" id="KW-0560">Oxidoreductase</keyword>
<evidence type="ECO:0000313" key="13">
    <source>
        <dbReference type="EMBL" id="KIY62440.1"/>
    </source>
</evidence>
<dbReference type="PANTHER" id="PTHR11474:SF76">
    <property type="entry name" value="SHKT DOMAIN-CONTAINING PROTEIN"/>
    <property type="match status" value="1"/>
</dbReference>
<keyword evidence="6" id="KW-0186">Copper</keyword>